<dbReference type="EMBL" id="PKLZ01000001">
    <property type="protein sequence ID" value="PLW84391.1"/>
    <property type="molecule type" value="Genomic_DNA"/>
</dbReference>
<reference evidence="2" key="1">
    <citation type="submission" date="2017-11" db="EMBL/GenBank/DDBJ databases">
        <title>The draft genome sequence of Chromatocurvus sp. F02.</title>
        <authorList>
            <person name="Du Z.-J."/>
            <person name="Chang Y.-Q."/>
        </authorList>
    </citation>
    <scope>NUCLEOTIDE SEQUENCE [LARGE SCALE GENOMIC DNA]</scope>
    <source>
        <strain evidence="2">F02</strain>
    </source>
</reference>
<name>A0A2N5Y7L9_9GAMM</name>
<dbReference type="Proteomes" id="UP000234845">
    <property type="component" value="Unassembled WGS sequence"/>
</dbReference>
<accession>A0A2N5Y7L9</accession>
<dbReference type="NCBIfam" id="TIGR02443">
    <property type="entry name" value="YheV family putative zinc ribbon protein"/>
    <property type="match status" value="1"/>
</dbReference>
<evidence type="ECO:0008006" key="3">
    <source>
        <dbReference type="Google" id="ProtNLM"/>
    </source>
</evidence>
<organism evidence="1 2">
    <name type="scientific">Kineobactrum sediminis</name>
    <dbReference type="NCBI Taxonomy" id="1905677"/>
    <lineage>
        <taxon>Bacteria</taxon>
        <taxon>Pseudomonadati</taxon>
        <taxon>Pseudomonadota</taxon>
        <taxon>Gammaproteobacteria</taxon>
        <taxon>Cellvibrionales</taxon>
        <taxon>Halieaceae</taxon>
        <taxon>Kineobactrum</taxon>
    </lineage>
</organism>
<comment type="caution">
    <text evidence="1">The sequence shown here is derived from an EMBL/GenBank/DDBJ whole genome shotgun (WGS) entry which is preliminary data.</text>
</comment>
<evidence type="ECO:0000313" key="2">
    <source>
        <dbReference type="Proteomes" id="UP000234845"/>
    </source>
</evidence>
<gene>
    <name evidence="1" type="ORF">CWI75_03360</name>
</gene>
<keyword evidence="2" id="KW-1185">Reference proteome</keyword>
<protein>
    <recommendedName>
        <fullName evidence="3">DNA-binding protein</fullName>
    </recommendedName>
</protein>
<dbReference type="Pfam" id="PF09526">
    <property type="entry name" value="DUF2387"/>
    <property type="match status" value="1"/>
</dbReference>
<dbReference type="OrthoDB" id="5881059at2"/>
<proteinExistence type="predicted"/>
<evidence type="ECO:0000313" key="1">
    <source>
        <dbReference type="EMBL" id="PLW84391.1"/>
    </source>
</evidence>
<dbReference type="InterPro" id="IPR012658">
    <property type="entry name" value="YheV"/>
</dbReference>
<dbReference type="AlphaFoldDB" id="A0A2N5Y7L9"/>
<dbReference type="RefSeq" id="WP_101520025.1">
    <property type="nucleotide sequence ID" value="NZ_PKLZ01000001.1"/>
</dbReference>
<sequence>MPRSPSSRRFIAGAVCPRCSAMDTILVDRDTDLRECVACGFSDPRPPDPLVSKEPATRVSRAAARRVETPVSVVRIMEPAKKSDPGN</sequence>